<evidence type="ECO:0000256" key="1">
    <source>
        <dbReference type="SAM" id="MobiDB-lite"/>
    </source>
</evidence>
<proteinExistence type="predicted"/>
<feature type="region of interest" description="Disordered" evidence="1">
    <location>
        <begin position="24"/>
        <end position="57"/>
    </location>
</feature>
<evidence type="ECO:0000313" key="2">
    <source>
        <dbReference type="EMBL" id="MPC94278.1"/>
    </source>
</evidence>
<sequence>MWLLHSVIYHNSAFVSRVECHPNLKGTADTKQSPPHTAGRKEGREEARHQTPTQTFSSLVLQNRGKTSFVNVGSHFSRRAGGMGGTVATDSACGVCEEYIGKGKDVLVLSCLTKSYN</sequence>
<dbReference type="EMBL" id="VSRR010097899">
    <property type="protein sequence ID" value="MPC94278.1"/>
    <property type="molecule type" value="Genomic_DNA"/>
</dbReference>
<comment type="caution">
    <text evidence="2">The sequence shown here is derived from an EMBL/GenBank/DDBJ whole genome shotgun (WGS) entry which is preliminary data.</text>
</comment>
<dbReference type="Proteomes" id="UP000324222">
    <property type="component" value="Unassembled WGS sequence"/>
</dbReference>
<protein>
    <submittedName>
        <fullName evidence="2">Uncharacterized protein</fullName>
    </submittedName>
</protein>
<organism evidence="2 3">
    <name type="scientific">Portunus trituberculatus</name>
    <name type="common">Swimming crab</name>
    <name type="synonym">Neptunus trituberculatus</name>
    <dbReference type="NCBI Taxonomy" id="210409"/>
    <lineage>
        <taxon>Eukaryota</taxon>
        <taxon>Metazoa</taxon>
        <taxon>Ecdysozoa</taxon>
        <taxon>Arthropoda</taxon>
        <taxon>Crustacea</taxon>
        <taxon>Multicrustacea</taxon>
        <taxon>Malacostraca</taxon>
        <taxon>Eumalacostraca</taxon>
        <taxon>Eucarida</taxon>
        <taxon>Decapoda</taxon>
        <taxon>Pleocyemata</taxon>
        <taxon>Brachyura</taxon>
        <taxon>Eubrachyura</taxon>
        <taxon>Portunoidea</taxon>
        <taxon>Portunidae</taxon>
        <taxon>Portuninae</taxon>
        <taxon>Portunus</taxon>
    </lineage>
</organism>
<dbReference type="AlphaFoldDB" id="A0A5B7JME1"/>
<keyword evidence="3" id="KW-1185">Reference proteome</keyword>
<gene>
    <name evidence="2" type="ORF">E2C01_089440</name>
</gene>
<evidence type="ECO:0000313" key="3">
    <source>
        <dbReference type="Proteomes" id="UP000324222"/>
    </source>
</evidence>
<reference evidence="2 3" key="1">
    <citation type="submission" date="2019-05" db="EMBL/GenBank/DDBJ databases">
        <title>Another draft genome of Portunus trituberculatus and its Hox gene families provides insights of decapod evolution.</title>
        <authorList>
            <person name="Jeong J.-H."/>
            <person name="Song I."/>
            <person name="Kim S."/>
            <person name="Choi T."/>
            <person name="Kim D."/>
            <person name="Ryu S."/>
            <person name="Kim W."/>
        </authorList>
    </citation>
    <scope>NUCLEOTIDE SEQUENCE [LARGE SCALE GENOMIC DNA]</scope>
    <source>
        <tissue evidence="2">Muscle</tissue>
    </source>
</reference>
<feature type="compositionally biased region" description="Basic and acidic residues" evidence="1">
    <location>
        <begin position="39"/>
        <end position="49"/>
    </location>
</feature>
<name>A0A5B7JME1_PORTR</name>
<accession>A0A5B7JME1</accession>